<feature type="transmembrane region" description="Helical" evidence="1">
    <location>
        <begin position="199"/>
        <end position="218"/>
    </location>
</feature>
<protein>
    <submittedName>
        <fullName evidence="3">Tricarboxylic transport membrane protein</fullName>
    </submittedName>
</protein>
<keyword evidence="1" id="KW-0812">Transmembrane</keyword>
<feature type="transmembrane region" description="Helical" evidence="1">
    <location>
        <begin position="104"/>
        <end position="127"/>
    </location>
</feature>
<keyword evidence="1" id="KW-0472">Membrane</keyword>
<dbReference type="Pfam" id="PF01970">
    <property type="entry name" value="TctA"/>
    <property type="match status" value="1"/>
</dbReference>
<feature type="transmembrane region" description="Helical" evidence="1">
    <location>
        <begin position="391"/>
        <end position="422"/>
    </location>
</feature>
<evidence type="ECO:0000256" key="1">
    <source>
        <dbReference type="SAM" id="Phobius"/>
    </source>
</evidence>
<dbReference type="PANTHER" id="PTHR35342">
    <property type="entry name" value="TRICARBOXYLIC TRANSPORT PROTEIN"/>
    <property type="match status" value="1"/>
</dbReference>
<feature type="domain" description="DUF112" evidence="2">
    <location>
        <begin position="15"/>
        <end position="434"/>
    </location>
</feature>
<dbReference type="PANTHER" id="PTHR35342:SF5">
    <property type="entry name" value="TRICARBOXYLIC TRANSPORT PROTEIN"/>
    <property type="match status" value="1"/>
</dbReference>
<feature type="transmembrane region" description="Helical" evidence="1">
    <location>
        <begin position="350"/>
        <end position="371"/>
    </location>
</feature>
<sequence>MMFASYTEVFSFGGLLWVLLGSMIGIFVGAIPGLSGAMVIALALPATYFMNAYDALILLIAIYIGSTTGGLVSATLMRMPGTEAAIMTTLDGYPMAQRGEPARALGLGVGASFLGGMLAWVVLATLSPALSRFAVQFGPYEIFSMTLVALVLIAAISKDGFTNGLIAAALGALFALPGIDPVSGSLRLTFGLTSLDNGFTLLPVMLGLLVLSQVFLEVGDKANTKTEKVSTSAKIAFKVKDFKDNGWNLTRSSIIGTWIGILPGIGGTTASIASYGVAKATSKNSDQFGNGASEGIVAAESANNAAAVGALVPLITLGIPGSVITAMLLGAMVIHDLNPGPLLFVQTPEVAHVIIAGALAANLLVLVVMWFSTPLLAKLMYVNKSYLLPPIVIFCFIGSYSVSANMFDVVVMMGFSVLGYLLNKAKIPIGPFIIAFILTPLAESSLRSGLVVYGDSFLPLLTRPISLFFIAIAVLTLFMVALSNFKKNRLTN</sequence>
<dbReference type="Proteomes" id="UP000783934">
    <property type="component" value="Unassembled WGS sequence"/>
</dbReference>
<feature type="transmembrane region" description="Helical" evidence="1">
    <location>
        <begin position="12"/>
        <end position="44"/>
    </location>
</feature>
<feature type="transmembrane region" description="Helical" evidence="1">
    <location>
        <begin position="161"/>
        <end position="179"/>
    </location>
</feature>
<dbReference type="EMBL" id="JAATIZ010000004">
    <property type="protein sequence ID" value="NJB66009.1"/>
    <property type="molecule type" value="Genomic_DNA"/>
</dbReference>
<keyword evidence="1" id="KW-1133">Transmembrane helix</keyword>
<feature type="transmembrane region" description="Helical" evidence="1">
    <location>
        <begin position="465"/>
        <end position="485"/>
    </location>
</feature>
<dbReference type="RefSeq" id="WP_244951467.1">
    <property type="nucleotide sequence ID" value="NZ_BMCQ01000005.1"/>
</dbReference>
<gene>
    <name evidence="3" type="ORF">GGR41_002264</name>
</gene>
<organism evidence="3 4">
    <name type="scientific">Paenalcaligenes hominis</name>
    <dbReference type="NCBI Taxonomy" id="643674"/>
    <lineage>
        <taxon>Bacteria</taxon>
        <taxon>Pseudomonadati</taxon>
        <taxon>Pseudomonadota</taxon>
        <taxon>Betaproteobacteria</taxon>
        <taxon>Burkholderiales</taxon>
        <taxon>Alcaligenaceae</taxon>
        <taxon>Paenalcaligenes</taxon>
    </lineage>
</organism>
<keyword evidence="4" id="KW-1185">Reference proteome</keyword>
<feature type="transmembrane region" description="Helical" evidence="1">
    <location>
        <begin position="56"/>
        <end position="77"/>
    </location>
</feature>
<comment type="caution">
    <text evidence="3">The sequence shown here is derived from an EMBL/GenBank/DDBJ whole genome shotgun (WGS) entry which is preliminary data.</text>
</comment>
<proteinExistence type="predicted"/>
<feature type="transmembrane region" description="Helical" evidence="1">
    <location>
        <begin position="133"/>
        <end position="154"/>
    </location>
</feature>
<name>A0ABX0WTE6_9BURK</name>
<reference evidence="3 4" key="1">
    <citation type="submission" date="2020-03" db="EMBL/GenBank/DDBJ databases">
        <title>Genomic Encyclopedia of Type Strains, Phase IV (KMG-IV): sequencing the most valuable type-strain genomes for metagenomic binning, comparative biology and taxonomic classification.</title>
        <authorList>
            <person name="Goeker M."/>
        </authorList>
    </citation>
    <scope>NUCLEOTIDE SEQUENCE [LARGE SCALE GENOMIC DNA]</scope>
    <source>
        <strain evidence="3 4">DSM 26613</strain>
    </source>
</reference>
<evidence type="ECO:0000313" key="4">
    <source>
        <dbReference type="Proteomes" id="UP000783934"/>
    </source>
</evidence>
<accession>A0ABX0WTE6</accession>
<evidence type="ECO:0000259" key="2">
    <source>
        <dbReference type="Pfam" id="PF01970"/>
    </source>
</evidence>
<feature type="transmembrane region" description="Helical" evidence="1">
    <location>
        <begin position="305"/>
        <end position="329"/>
    </location>
</feature>
<dbReference type="InterPro" id="IPR002823">
    <property type="entry name" value="DUF112_TM"/>
</dbReference>
<evidence type="ECO:0000313" key="3">
    <source>
        <dbReference type="EMBL" id="NJB66009.1"/>
    </source>
</evidence>